<dbReference type="GO" id="GO:0016491">
    <property type="term" value="F:oxidoreductase activity"/>
    <property type="evidence" value="ECO:0007669"/>
    <property type="project" value="TreeGrafter"/>
</dbReference>
<evidence type="ECO:0000256" key="2">
    <source>
        <dbReference type="SAM" id="SignalP"/>
    </source>
</evidence>
<name>A0A7C3CKR4_9BACT</name>
<accession>A0A7C3CKR4</accession>
<evidence type="ECO:0000313" key="3">
    <source>
        <dbReference type="EMBL" id="HFC98131.1"/>
    </source>
</evidence>
<keyword evidence="1 2" id="KW-0732">Signal</keyword>
<feature type="signal peptide" evidence="2">
    <location>
        <begin position="1"/>
        <end position="19"/>
    </location>
</feature>
<protein>
    <submittedName>
        <fullName evidence="3">Uncharacterized protein</fullName>
    </submittedName>
</protein>
<gene>
    <name evidence="3" type="ORF">ENJ40_06720</name>
</gene>
<dbReference type="AlphaFoldDB" id="A0A7C3CKR4"/>
<dbReference type="PANTHER" id="PTHR35038">
    <property type="entry name" value="DISSIMILATORY SULFITE REDUCTASE SIRA"/>
    <property type="match status" value="1"/>
</dbReference>
<dbReference type="PROSITE" id="PS51257">
    <property type="entry name" value="PROKAR_LIPOPROTEIN"/>
    <property type="match status" value="1"/>
</dbReference>
<evidence type="ECO:0000256" key="1">
    <source>
        <dbReference type="ARBA" id="ARBA00022729"/>
    </source>
</evidence>
<dbReference type="Gene3D" id="3.90.10.10">
    <property type="entry name" value="Cytochrome C3"/>
    <property type="match status" value="1"/>
</dbReference>
<comment type="caution">
    <text evidence="3">The sequence shown here is derived from an EMBL/GenBank/DDBJ whole genome shotgun (WGS) entry which is preliminary data.</text>
</comment>
<dbReference type="PANTHER" id="PTHR35038:SF8">
    <property type="entry name" value="C-TYPE POLYHEME CYTOCHROME OMCC"/>
    <property type="match status" value="1"/>
</dbReference>
<dbReference type="Proteomes" id="UP000886043">
    <property type="component" value="Unassembled WGS sequence"/>
</dbReference>
<dbReference type="InterPro" id="IPR036280">
    <property type="entry name" value="Multihaem_cyt_sf"/>
</dbReference>
<proteinExistence type="predicted"/>
<organism evidence="3">
    <name type="scientific">Thermosulfurimonas dismutans</name>
    <dbReference type="NCBI Taxonomy" id="999894"/>
    <lineage>
        <taxon>Bacteria</taxon>
        <taxon>Pseudomonadati</taxon>
        <taxon>Thermodesulfobacteriota</taxon>
        <taxon>Thermodesulfobacteria</taxon>
        <taxon>Thermodesulfobacteriales</taxon>
        <taxon>Thermodesulfobacteriaceae</taxon>
        <taxon>Thermosulfurimonas</taxon>
    </lineage>
</organism>
<dbReference type="InterPro" id="IPR051829">
    <property type="entry name" value="Multiheme_Cytochr_ET"/>
</dbReference>
<feature type="chain" id="PRO_5028114105" evidence="2">
    <location>
        <begin position="20"/>
        <end position="622"/>
    </location>
</feature>
<dbReference type="SUPFAM" id="SSF48695">
    <property type="entry name" value="Multiheme cytochromes"/>
    <property type="match status" value="2"/>
</dbReference>
<dbReference type="EMBL" id="DRMH01000084">
    <property type="protein sequence ID" value="HFC98131.1"/>
    <property type="molecule type" value="Genomic_DNA"/>
</dbReference>
<reference evidence="3" key="1">
    <citation type="journal article" date="2020" name="mSystems">
        <title>Genome- and Community-Level Interaction Insights into Carbon Utilization and Element Cycling Functions of Hydrothermarchaeota in Hydrothermal Sediment.</title>
        <authorList>
            <person name="Zhou Z."/>
            <person name="Liu Y."/>
            <person name="Xu W."/>
            <person name="Pan J."/>
            <person name="Luo Z.H."/>
            <person name="Li M."/>
        </authorList>
    </citation>
    <scope>NUCLEOTIDE SEQUENCE [LARGE SCALE GENOMIC DNA]</scope>
    <source>
        <strain evidence="3">HyVt-483</strain>
    </source>
</reference>
<sequence length="622" mass="69325">MRVIILLLLGLLFTGPALAGSGCLRCHRGIEKIAENPVMGRLSCVFCHRGNPEGKTREEAHSGLWRNPSDLRVISQTCGKCHADIVSRLQKSLHATSAGIISAARYTWTAQKTRRALYATYPVRDEDGNVPRDRGALPELLGLPSYDPAKPISSTNHPVDDYLRAECLRCHVWTRGKERPGDYRASGCAACHVIYGNDGLYKGGDSAIPHDKPGYPRVHRITTRIPVFQCQHCHNRGGRIGMSYAGLMESDGYCSPWSGKPGVKAGCKLHGKCYNHLLPDIHYERGLSCQDCHTEREIHGDGNIYSKKEEAVEIECEDCHGTVKGYARLKTARGTPLTNLKREGRRVILIGKLDGREHPVPQVPEVIRENPRAAAAMTIPGHAKRLECYACHAVWAPQCYGCHAQQDLTARSGDWLRYRKAGDESMEAREGNRVKGAFRWRETRSYLRWESPALGINAEGRVAPFIPGCQAIFTQIGPDGKVRFLNYIFRLADGTWGLASNPVQPHTVRRKARSCEDCHANPKTLGLGTGIFIGKANGIPFPYALDRLVDEKGRQIQATSHDGARPFSLSEIRRIERVGTCLACHRRMADRTFWEKVVRRHGRAPDDATHRRLLEKLLLPPS</sequence>